<evidence type="ECO:0000256" key="2">
    <source>
        <dbReference type="SAM" id="SignalP"/>
    </source>
</evidence>
<feature type="chain" id="PRO_5027091966" evidence="2">
    <location>
        <begin position="31"/>
        <end position="310"/>
    </location>
</feature>
<accession>A0A6J1W898</accession>
<keyword evidence="3" id="KW-1185">Reference proteome</keyword>
<evidence type="ECO:0000313" key="3">
    <source>
        <dbReference type="Proteomes" id="UP001652740"/>
    </source>
</evidence>
<dbReference type="RefSeq" id="XP_026748992.1">
    <property type="nucleotide sequence ID" value="XM_026893191.3"/>
</dbReference>
<dbReference type="OrthoDB" id="7219262at2759"/>
<feature type="signal peptide" evidence="2">
    <location>
        <begin position="1"/>
        <end position="30"/>
    </location>
</feature>
<name>A0A6J1W898_GALME</name>
<feature type="compositionally biased region" description="Basic residues" evidence="1">
    <location>
        <begin position="63"/>
        <end position="74"/>
    </location>
</feature>
<dbReference type="AlphaFoldDB" id="A0A6J1W898"/>
<organism evidence="3 4">
    <name type="scientific">Galleria mellonella</name>
    <name type="common">Greater wax moth</name>
    <dbReference type="NCBI Taxonomy" id="7137"/>
    <lineage>
        <taxon>Eukaryota</taxon>
        <taxon>Metazoa</taxon>
        <taxon>Ecdysozoa</taxon>
        <taxon>Arthropoda</taxon>
        <taxon>Hexapoda</taxon>
        <taxon>Insecta</taxon>
        <taxon>Pterygota</taxon>
        <taxon>Neoptera</taxon>
        <taxon>Endopterygota</taxon>
        <taxon>Lepidoptera</taxon>
        <taxon>Glossata</taxon>
        <taxon>Ditrysia</taxon>
        <taxon>Pyraloidea</taxon>
        <taxon>Pyralidae</taxon>
        <taxon>Galleriinae</taxon>
        <taxon>Galleria</taxon>
    </lineage>
</organism>
<protein>
    <submittedName>
        <fullName evidence="4">Uncharacterized protein LOC113509774 isoform X2</fullName>
    </submittedName>
</protein>
<sequence>MDVFLAGFSKKLLVATCILAIIMCLTESEAAPTAHKKHKKSQSQGITKLTKEQTPEHETEFHARHRRRHQRHQTKTKDPLHKIYVSKMDNIVRKLGETLENFNKNWRNVNESSMYRDNKRKFKLPSTNYTEILFDIRNQDKSNSTLVERKFKYLLPKLYQSLTSYHEIFEFLLRIETTAVDVDFSRYLDRRNKSFNEIVDKIYSIKEEIRIYLENVSIPIPVNDNTVYLENFKTKANEGECFKYDGTVLKSYSNFLNRWFCIITNSKNISPKQNRRCLKFQKNLKNKRRQHRKQKIRKRTTRMLLERRNI</sequence>
<keyword evidence="2" id="KW-0732">Signal</keyword>
<evidence type="ECO:0000313" key="4">
    <source>
        <dbReference type="RefSeq" id="XP_026748992.1"/>
    </source>
</evidence>
<dbReference type="Proteomes" id="UP001652740">
    <property type="component" value="Unplaced"/>
</dbReference>
<evidence type="ECO:0000256" key="1">
    <source>
        <dbReference type="SAM" id="MobiDB-lite"/>
    </source>
</evidence>
<feature type="compositionally biased region" description="Basic and acidic residues" evidence="1">
    <location>
        <begin position="49"/>
        <end position="62"/>
    </location>
</feature>
<gene>
    <name evidence="4" type="primary">LOC113509774</name>
</gene>
<proteinExistence type="predicted"/>
<dbReference type="GeneID" id="113509774"/>
<feature type="region of interest" description="Disordered" evidence="1">
    <location>
        <begin position="31"/>
        <end position="77"/>
    </location>
</feature>
<reference evidence="4" key="1">
    <citation type="submission" date="2025-08" db="UniProtKB">
        <authorList>
            <consortium name="RefSeq"/>
        </authorList>
    </citation>
    <scope>IDENTIFICATION</scope>
    <source>
        <tissue evidence="4">Whole larvae</tissue>
    </source>
</reference>